<comment type="caution">
    <text evidence="2">The sequence shown here is derived from an EMBL/GenBank/DDBJ whole genome shotgun (WGS) entry which is preliminary data.</text>
</comment>
<gene>
    <name evidence="2" type="ORF">PJIAN_4757</name>
</gene>
<dbReference type="PANTHER" id="PTHR40112:SF1">
    <property type="entry name" value="H2HPP ISOMERASE"/>
    <property type="match status" value="1"/>
</dbReference>
<dbReference type="Proteomes" id="UP000076586">
    <property type="component" value="Unassembled WGS sequence"/>
</dbReference>
<evidence type="ECO:0000313" key="3">
    <source>
        <dbReference type="Proteomes" id="UP000076586"/>
    </source>
</evidence>
<organism evidence="2 3">
    <name type="scientific">Paludibacter jiangxiensis</name>
    <dbReference type="NCBI Taxonomy" id="681398"/>
    <lineage>
        <taxon>Bacteria</taxon>
        <taxon>Pseudomonadati</taxon>
        <taxon>Bacteroidota</taxon>
        <taxon>Bacteroidia</taxon>
        <taxon>Bacteroidales</taxon>
        <taxon>Paludibacteraceae</taxon>
        <taxon>Paludibacter</taxon>
    </lineage>
</organism>
<dbReference type="InterPro" id="IPR052535">
    <property type="entry name" value="Bacilysin_H2HPP_isomerase"/>
</dbReference>
<proteinExistence type="predicted"/>
<protein>
    <submittedName>
        <fullName evidence="2">Cupin domain-containing protein</fullName>
    </submittedName>
</protein>
<feature type="domain" description="Cupin type-2" evidence="1">
    <location>
        <begin position="37"/>
        <end position="95"/>
    </location>
</feature>
<reference evidence="3" key="1">
    <citation type="submission" date="2016-04" db="EMBL/GenBank/DDBJ databases">
        <title>Draft genome sequence of Paludibacter jiangxiensis strain NM7.</title>
        <authorList>
            <person name="Qiu Y."/>
            <person name="Matsuura N."/>
            <person name="Ohashi A."/>
            <person name="Tourlousse M.D."/>
            <person name="Sekiguchi Y."/>
        </authorList>
    </citation>
    <scope>NUCLEOTIDE SEQUENCE [LARGE SCALE GENOMIC DNA]</scope>
    <source>
        <strain evidence="3">NM7</strain>
    </source>
</reference>
<dbReference type="InterPro" id="IPR014710">
    <property type="entry name" value="RmlC-like_jellyroll"/>
</dbReference>
<dbReference type="PIRSF" id="PIRSF029883">
    <property type="entry name" value="KdgF"/>
    <property type="match status" value="1"/>
</dbReference>
<dbReference type="SUPFAM" id="SSF51182">
    <property type="entry name" value="RmlC-like cupins"/>
    <property type="match status" value="1"/>
</dbReference>
<accession>A0A171ASJ6</accession>
<dbReference type="Pfam" id="PF07883">
    <property type="entry name" value="Cupin_2"/>
    <property type="match status" value="1"/>
</dbReference>
<reference evidence="3" key="2">
    <citation type="journal article" date="2017" name="Genome Announc.">
        <title>Draft genome sequence of Paludibacter jiangxiensis NM7(T), a propionate-producing fermentative bacterium.</title>
        <authorList>
            <person name="Qiu Y.-L."/>
            <person name="Tourlousse D.M."/>
            <person name="Matsuura N."/>
            <person name="Ohashi A."/>
            <person name="Sekiguchi Y."/>
        </authorList>
    </citation>
    <scope>NUCLEOTIDE SEQUENCE [LARGE SCALE GENOMIC DNA]</scope>
    <source>
        <strain evidence="3">NM7</strain>
    </source>
</reference>
<name>A0A171ASJ6_9BACT</name>
<dbReference type="EMBL" id="BDCR01000004">
    <property type="protein sequence ID" value="GAT64208.1"/>
    <property type="molecule type" value="Genomic_DNA"/>
</dbReference>
<dbReference type="STRING" id="681398.PJIAN_4757"/>
<keyword evidence="3" id="KW-1185">Reference proteome</keyword>
<dbReference type="InterPro" id="IPR011051">
    <property type="entry name" value="RmlC_Cupin_sf"/>
</dbReference>
<dbReference type="AlphaFoldDB" id="A0A171ASJ6"/>
<dbReference type="InterPro" id="IPR025499">
    <property type="entry name" value="KdgF"/>
</dbReference>
<dbReference type="RefSeq" id="WP_068706096.1">
    <property type="nucleotide sequence ID" value="NZ_BDCR01000004.1"/>
</dbReference>
<sequence length="113" mass="12253">MKSSKFIIEKELAWEPAGEGVVRQILGYDGQLMQVKVAFKTGAIGYSHQHFHSQSSVVVSGRFEVTVGGESKILVAGDGFYVEPNVVHGVVCLEEGILIDGFSPARLDFLKGK</sequence>
<dbReference type="Gene3D" id="2.60.120.10">
    <property type="entry name" value="Jelly Rolls"/>
    <property type="match status" value="1"/>
</dbReference>
<dbReference type="PANTHER" id="PTHR40112">
    <property type="entry name" value="H2HPP ISOMERASE"/>
    <property type="match status" value="1"/>
</dbReference>
<dbReference type="OrthoDB" id="9811153at2"/>
<dbReference type="InterPro" id="IPR013096">
    <property type="entry name" value="Cupin_2"/>
</dbReference>
<evidence type="ECO:0000313" key="2">
    <source>
        <dbReference type="EMBL" id="GAT64208.1"/>
    </source>
</evidence>
<dbReference type="CDD" id="cd02238">
    <property type="entry name" value="cupin_KdgF"/>
    <property type="match status" value="1"/>
</dbReference>
<evidence type="ECO:0000259" key="1">
    <source>
        <dbReference type="Pfam" id="PF07883"/>
    </source>
</evidence>